<proteinExistence type="predicted"/>
<feature type="region of interest" description="Disordered" evidence="1">
    <location>
        <begin position="158"/>
        <end position="178"/>
    </location>
</feature>
<dbReference type="InterPro" id="IPR011059">
    <property type="entry name" value="Metal-dep_hydrolase_composite"/>
</dbReference>
<organism evidence="3 4">
    <name type="scientific">Nonomuraea cavernae</name>
    <dbReference type="NCBI Taxonomy" id="2045107"/>
    <lineage>
        <taxon>Bacteria</taxon>
        <taxon>Bacillati</taxon>
        <taxon>Actinomycetota</taxon>
        <taxon>Actinomycetes</taxon>
        <taxon>Streptosporangiales</taxon>
        <taxon>Streptosporangiaceae</taxon>
        <taxon>Nonomuraea</taxon>
    </lineage>
</organism>
<dbReference type="CDD" id="cd01300">
    <property type="entry name" value="YtcJ_like"/>
    <property type="match status" value="1"/>
</dbReference>
<dbReference type="Pfam" id="PF07969">
    <property type="entry name" value="Amidohydro_3"/>
    <property type="match status" value="1"/>
</dbReference>
<protein>
    <submittedName>
        <fullName evidence="3">Amidohydrolase</fullName>
    </submittedName>
</protein>
<dbReference type="SUPFAM" id="SSF51556">
    <property type="entry name" value="Metallo-dependent hydrolases"/>
    <property type="match status" value="1"/>
</dbReference>
<feature type="domain" description="Amidohydrolase 3" evidence="2">
    <location>
        <begin position="49"/>
        <end position="541"/>
    </location>
</feature>
<reference evidence="3" key="2">
    <citation type="submission" date="2020-09" db="EMBL/GenBank/DDBJ databases">
        <authorList>
            <person name="Sun Q."/>
            <person name="Zhou Y."/>
        </authorList>
    </citation>
    <scope>NUCLEOTIDE SEQUENCE</scope>
    <source>
        <strain evidence="3">CGMCC 4.7368</strain>
    </source>
</reference>
<dbReference type="RefSeq" id="WP_189128021.1">
    <property type="nucleotide sequence ID" value="NZ_BMNH01000029.1"/>
</dbReference>
<dbReference type="PANTHER" id="PTHR22642:SF2">
    <property type="entry name" value="PROTEIN LONG AFTER FAR-RED 3"/>
    <property type="match status" value="1"/>
</dbReference>
<reference evidence="3" key="1">
    <citation type="journal article" date="2014" name="Int. J. Syst. Evol. Microbiol.">
        <title>Complete genome sequence of Corynebacterium casei LMG S-19264T (=DSM 44701T), isolated from a smear-ripened cheese.</title>
        <authorList>
            <consortium name="US DOE Joint Genome Institute (JGI-PGF)"/>
            <person name="Walter F."/>
            <person name="Albersmeier A."/>
            <person name="Kalinowski J."/>
            <person name="Ruckert C."/>
        </authorList>
    </citation>
    <scope>NUCLEOTIDE SEQUENCE</scope>
    <source>
        <strain evidence="3">CGMCC 4.7368</strain>
    </source>
</reference>
<dbReference type="InterPro" id="IPR013108">
    <property type="entry name" value="Amidohydro_3"/>
</dbReference>
<sequence length="551" mass="58348">MPADLVLLGGRVHAPGYPWADAVAVRAGRITEIGTVADLRPAIGPRTTVIDTTGRLVLPGFHDAHAHPVAAGLQLNRCELGGAASAAACLDLVAAHAASHPGPWILGGGWVGALFPGGAPHRRDLDRLVPDRPAYLLDSDQHNAWVNSAALALAGVDATTPDPPGGRVGRDPGGEPDGLLHESAAELVGRLTPRPSADDLLAALTTGRDVLWSHGVTSWQDALVGPYLGLPDTFGAYLTAAERGLIDWRVAGALWWDRDQGPEQADDLAERRAVARASGFRATHVKIMQDGICENRTAALFEPYHGGGGNGQEFLEPQDLADAVGALDRRGFHAHMHAVGDRAVHHCLDAVAIARARNGSQDTRHHIAHAQVIRPSDVPRFRRLGVAAAVQPLWAAAVPQMTENIMPALGPRRSGWQYPFADLLRSGARLAAGSDWPVSSPDPLHGIHVAVNRTPATLSAPWLREAAHVPPFLPYQSIPVEAALAAYTIGSAHLIGVNTGIIAPSRPADLVVLDRDILTCPAGEIEYAEVELTFVAGRVVHSRQPAWSHHG</sequence>
<evidence type="ECO:0000313" key="3">
    <source>
        <dbReference type="EMBL" id="GGO79782.1"/>
    </source>
</evidence>
<evidence type="ECO:0000313" key="4">
    <source>
        <dbReference type="Proteomes" id="UP000646523"/>
    </source>
</evidence>
<dbReference type="PANTHER" id="PTHR22642">
    <property type="entry name" value="IMIDAZOLONEPROPIONASE"/>
    <property type="match status" value="1"/>
</dbReference>
<dbReference type="GO" id="GO:0016810">
    <property type="term" value="F:hydrolase activity, acting on carbon-nitrogen (but not peptide) bonds"/>
    <property type="evidence" value="ECO:0007669"/>
    <property type="project" value="InterPro"/>
</dbReference>
<dbReference type="Gene3D" id="3.20.20.140">
    <property type="entry name" value="Metal-dependent hydrolases"/>
    <property type="match status" value="1"/>
</dbReference>
<feature type="compositionally biased region" description="Basic and acidic residues" evidence="1">
    <location>
        <begin position="168"/>
        <end position="178"/>
    </location>
</feature>
<dbReference type="Gene3D" id="3.10.310.70">
    <property type="match status" value="1"/>
</dbReference>
<keyword evidence="4" id="KW-1185">Reference proteome</keyword>
<dbReference type="InterPro" id="IPR032466">
    <property type="entry name" value="Metal_Hydrolase"/>
</dbReference>
<evidence type="ECO:0000259" key="2">
    <source>
        <dbReference type="Pfam" id="PF07969"/>
    </source>
</evidence>
<dbReference type="EMBL" id="BMNH01000029">
    <property type="protein sequence ID" value="GGO79782.1"/>
    <property type="molecule type" value="Genomic_DNA"/>
</dbReference>
<evidence type="ECO:0000256" key="1">
    <source>
        <dbReference type="SAM" id="MobiDB-lite"/>
    </source>
</evidence>
<dbReference type="SUPFAM" id="SSF51338">
    <property type="entry name" value="Composite domain of metallo-dependent hydrolases"/>
    <property type="match status" value="1"/>
</dbReference>
<dbReference type="Gene3D" id="2.30.40.10">
    <property type="entry name" value="Urease, subunit C, domain 1"/>
    <property type="match status" value="1"/>
</dbReference>
<dbReference type="AlphaFoldDB" id="A0A918DQ94"/>
<dbReference type="InterPro" id="IPR033932">
    <property type="entry name" value="YtcJ-like"/>
</dbReference>
<comment type="caution">
    <text evidence="3">The sequence shown here is derived from an EMBL/GenBank/DDBJ whole genome shotgun (WGS) entry which is preliminary data.</text>
</comment>
<gene>
    <name evidence="3" type="ORF">GCM10012289_64930</name>
</gene>
<name>A0A918DQ94_9ACTN</name>
<dbReference type="Proteomes" id="UP000646523">
    <property type="component" value="Unassembled WGS sequence"/>
</dbReference>
<accession>A0A918DQ94</accession>